<name>A0A2N3KU22_9PROT</name>
<dbReference type="OrthoDB" id="7798885at2"/>
<evidence type="ECO:0000256" key="1">
    <source>
        <dbReference type="SAM" id="Phobius"/>
    </source>
</evidence>
<proteinExistence type="predicted"/>
<sequence>MNCGPFSPTRDIDNPVLPCQQGNLFLNQLPLDAPPFSCSVNGLNTGPLPTDLIYKLGNSLDGTANRLTITPHGAREITLIEDLKQFSQNKPEDVGVYVGVLPEESSNSTRTPAIESRTDRAFRLLREYDMPSPITYSDQLREYENLIAQGNADNDTYVARNNLLAEIEDLAIQNGFMDTPTGEEDLYALEVPEWLKPSLSEGTFDLEKFTEEELHPIALAIANGLHLVDEATLMQALNDKTRGSVDFTLRGTNTVPLATELVDMLKRGENRSFLRELIKHRGGIRLGKVWINAKGNLLLSFRGYAGVRQFLNATTYAASSSKVSVISSAIRNSRNWAGSLKSVGGRIPVISYVIVGTFDVAEWLAQPEGERELSDLTGQLIVDITKIAASTLAASIAAAMVITFVASAPALLIIGAGIVAGVAVGVALDTLDSQFGVTDQVKEISTYIGGEIEKFFERLQDQATPTVPVGQVSSARMPGTFGAIPLGSETNALDVISEQNYRNRGIQ</sequence>
<evidence type="ECO:0000313" key="2">
    <source>
        <dbReference type="EMBL" id="PKR53973.1"/>
    </source>
</evidence>
<keyword evidence="1" id="KW-1133">Transmembrane helix</keyword>
<evidence type="ECO:0000313" key="3">
    <source>
        <dbReference type="Proteomes" id="UP000233597"/>
    </source>
</evidence>
<accession>A0A2N3KU22</accession>
<keyword evidence="1" id="KW-0812">Transmembrane</keyword>
<comment type="caution">
    <text evidence="2">The sequence shown here is derived from an EMBL/GenBank/DDBJ whole genome shotgun (WGS) entry which is preliminary data.</text>
</comment>
<gene>
    <name evidence="2" type="ORF">COO20_10395</name>
</gene>
<dbReference type="EMBL" id="NWTK01000006">
    <property type="protein sequence ID" value="PKR53973.1"/>
    <property type="molecule type" value="Genomic_DNA"/>
</dbReference>
<reference evidence="2 3" key="1">
    <citation type="submission" date="2017-09" db="EMBL/GenBank/DDBJ databases">
        <title>Biodiversity and function of Thalassospira species in the particle-attached aromatic-hydrocarbon-degrading consortia from the surface seawater of the South China Sea.</title>
        <authorList>
            <person name="Dong C."/>
            <person name="Liu R."/>
            <person name="Shao Z."/>
        </authorList>
    </citation>
    <scope>NUCLEOTIDE SEQUENCE [LARGE SCALE GENOMIC DNA]</scope>
    <source>
        <strain evidence="2 3">CSC1P2</strain>
    </source>
</reference>
<feature type="transmembrane region" description="Helical" evidence="1">
    <location>
        <begin position="396"/>
        <end position="428"/>
    </location>
</feature>
<dbReference type="RefSeq" id="WP_101266258.1">
    <property type="nucleotide sequence ID" value="NZ_NWTK01000006.1"/>
</dbReference>
<protein>
    <submittedName>
        <fullName evidence="2">Uncharacterized protein</fullName>
    </submittedName>
</protein>
<organism evidence="2 3">
    <name type="scientific">Thalassospira marina</name>
    <dbReference type="NCBI Taxonomy" id="2048283"/>
    <lineage>
        <taxon>Bacteria</taxon>
        <taxon>Pseudomonadati</taxon>
        <taxon>Pseudomonadota</taxon>
        <taxon>Alphaproteobacteria</taxon>
        <taxon>Rhodospirillales</taxon>
        <taxon>Thalassospiraceae</taxon>
        <taxon>Thalassospira</taxon>
    </lineage>
</organism>
<dbReference type="Proteomes" id="UP000233597">
    <property type="component" value="Unassembled WGS sequence"/>
</dbReference>
<dbReference type="AlphaFoldDB" id="A0A2N3KU22"/>
<keyword evidence="1" id="KW-0472">Membrane</keyword>